<protein>
    <recommendedName>
        <fullName evidence="11">Phosphatidylserine decarboxylase proenzyme</fullName>
        <ecNumber evidence="11">4.1.1.65</ecNumber>
    </recommendedName>
    <component>
        <recommendedName>
            <fullName evidence="11">Phosphatidylserine decarboxylase alpha chain</fullName>
        </recommendedName>
    </component>
    <component>
        <recommendedName>
            <fullName evidence="11">Phosphatidylserine decarboxylase beta chain</fullName>
        </recommendedName>
    </component>
</protein>
<dbReference type="GO" id="GO:0005886">
    <property type="term" value="C:plasma membrane"/>
    <property type="evidence" value="ECO:0007669"/>
    <property type="project" value="UniProtKB-SubCell"/>
</dbReference>
<comment type="function">
    <text evidence="11">Catalyzes the formation of phosphatidylethanolamine (PtdEtn) from phosphatidylserine (PtdSer).</text>
</comment>
<comment type="pathway">
    <text evidence="11">Phospholipid metabolism; phosphatidylethanolamine biosynthesis; phosphatidylethanolamine from CDP-diacylglycerol: step 2/2.</text>
</comment>
<comment type="subcellular location">
    <subcellularLocation>
        <location evidence="11">Cell membrane</location>
        <topology evidence="11">Peripheral membrane protein</topology>
    </subcellularLocation>
</comment>
<comment type="subunit">
    <text evidence="11">Heterodimer of a large membrane-associated beta subunit and a small pyruvoyl-containing alpha subunit.</text>
</comment>
<keyword evidence="4 11" id="KW-0443">Lipid metabolism</keyword>
<feature type="active site" description="Schiff-base intermediate with substrate; via pyruvic acid" evidence="11">
    <location>
        <position position="182"/>
    </location>
</feature>
<dbReference type="Proteomes" id="UP000246278">
    <property type="component" value="Unassembled WGS sequence"/>
</dbReference>
<dbReference type="InterPro" id="IPR033175">
    <property type="entry name" value="PSD-A"/>
</dbReference>
<feature type="site" description="Cleavage (non-hydrolytic); by autocatalysis" evidence="11">
    <location>
        <begin position="181"/>
        <end position="182"/>
    </location>
</feature>
<evidence type="ECO:0000256" key="10">
    <source>
        <dbReference type="ARBA" id="ARBA00023317"/>
    </source>
</evidence>
<evidence type="ECO:0000256" key="11">
    <source>
        <dbReference type="HAMAP-Rule" id="MF_00664"/>
    </source>
</evidence>
<feature type="modified residue" description="Pyruvic acid (Ser); by autocatalysis" evidence="11">
    <location>
        <position position="182"/>
    </location>
</feature>
<accession>A0A317T4Z9</accession>
<keyword evidence="2 11" id="KW-0444">Lipid biosynthesis</keyword>
<dbReference type="EMBL" id="PDNZ01000006">
    <property type="protein sequence ID" value="PWW81605.1"/>
    <property type="molecule type" value="Genomic_DNA"/>
</dbReference>
<dbReference type="PANTHER" id="PTHR35809:SF1">
    <property type="entry name" value="ARCHAETIDYLSERINE DECARBOXYLASE PROENZYME-RELATED"/>
    <property type="match status" value="1"/>
</dbReference>
<dbReference type="EC" id="4.1.1.65" evidence="11"/>
<keyword evidence="12" id="KW-1133">Transmembrane helix</keyword>
<dbReference type="GO" id="GO:0004609">
    <property type="term" value="F:phosphatidylserine decarboxylase activity"/>
    <property type="evidence" value="ECO:0007669"/>
    <property type="project" value="UniProtKB-UniRule"/>
</dbReference>
<dbReference type="NCBIfam" id="NF003678">
    <property type="entry name" value="PRK05305.1-2"/>
    <property type="match status" value="1"/>
</dbReference>
<comment type="PTM">
    <text evidence="11">Is synthesized initially as an inactive proenzyme. Formation of the active enzyme involves a self-maturation process in which the active site pyruvoyl group is generated from an internal serine residue via an autocatalytic post-translational modification. Two non-identical subunits are generated from the proenzyme in this reaction, and the pyruvate is formed at the N-terminus of the alpha chain, which is derived from the carboxyl end of the proenzyme. The post-translation cleavage follows an unusual pathway, termed non-hydrolytic serinolysis, in which the side chain hydroxyl group of the serine supplies its oxygen atom to form the C-terminus of the beta chain, while the remainder of the serine residue undergoes an oxidative deamination to produce ammonia and the pyruvoyl prosthetic group on the alpha chain.</text>
</comment>
<dbReference type="OrthoDB" id="9790893at2"/>
<evidence type="ECO:0000256" key="7">
    <source>
        <dbReference type="ARBA" id="ARBA00023209"/>
    </source>
</evidence>
<proteinExistence type="inferred from homology"/>
<evidence type="ECO:0000256" key="2">
    <source>
        <dbReference type="ARBA" id="ARBA00022516"/>
    </source>
</evidence>
<comment type="similarity">
    <text evidence="11">Belongs to the phosphatidylserine decarboxylase family. PSD-A subfamily.</text>
</comment>
<dbReference type="AlphaFoldDB" id="A0A317T4Z9"/>
<evidence type="ECO:0000313" key="14">
    <source>
        <dbReference type="Proteomes" id="UP000246278"/>
    </source>
</evidence>
<dbReference type="PANTHER" id="PTHR35809">
    <property type="entry name" value="ARCHAETIDYLSERINE DECARBOXYLASE PROENZYME-RELATED"/>
    <property type="match status" value="1"/>
</dbReference>
<evidence type="ECO:0000256" key="4">
    <source>
        <dbReference type="ARBA" id="ARBA00023098"/>
    </source>
</evidence>
<keyword evidence="6 11" id="KW-0865">Zymogen</keyword>
<evidence type="ECO:0000256" key="8">
    <source>
        <dbReference type="ARBA" id="ARBA00023239"/>
    </source>
</evidence>
<dbReference type="RefSeq" id="WP_110023724.1">
    <property type="nucleotide sequence ID" value="NZ_PDNZ01000006.1"/>
</dbReference>
<dbReference type="UniPathway" id="UPA00558">
    <property type="reaction ID" value="UER00616"/>
</dbReference>
<dbReference type="GO" id="GO:0006646">
    <property type="term" value="P:phosphatidylethanolamine biosynthetic process"/>
    <property type="evidence" value="ECO:0007669"/>
    <property type="project" value="UniProtKB-UniRule"/>
</dbReference>
<name>A0A317T4Z9_9CHLB</name>
<dbReference type="InterPro" id="IPR003817">
    <property type="entry name" value="PS_Dcarbxylase"/>
</dbReference>
<dbReference type="NCBIfam" id="NF003685">
    <property type="entry name" value="PRK05305.2-5"/>
    <property type="match status" value="1"/>
</dbReference>
<evidence type="ECO:0000313" key="13">
    <source>
        <dbReference type="EMBL" id="PWW81605.1"/>
    </source>
</evidence>
<evidence type="ECO:0000256" key="3">
    <source>
        <dbReference type="ARBA" id="ARBA00022793"/>
    </source>
</evidence>
<feature type="chain" id="PRO_5023282444" description="Phosphatidylserine decarboxylase beta chain" evidence="11">
    <location>
        <begin position="1"/>
        <end position="181"/>
    </location>
</feature>
<dbReference type="Pfam" id="PF02666">
    <property type="entry name" value="PS_Dcarbxylase"/>
    <property type="match status" value="1"/>
</dbReference>
<comment type="caution">
    <text evidence="13">The sequence shown here is derived from an EMBL/GenBank/DDBJ whole genome shotgun (WGS) entry which is preliminary data.</text>
</comment>
<evidence type="ECO:0000256" key="12">
    <source>
        <dbReference type="SAM" id="Phobius"/>
    </source>
</evidence>
<feature type="transmembrane region" description="Helical" evidence="12">
    <location>
        <begin position="9"/>
        <end position="27"/>
    </location>
</feature>
<keyword evidence="3 11" id="KW-0210">Decarboxylase</keyword>
<keyword evidence="12" id="KW-0812">Transmembrane</keyword>
<keyword evidence="5 11" id="KW-0472">Membrane</keyword>
<keyword evidence="9 11" id="KW-1208">Phospholipid metabolism</keyword>
<keyword evidence="8 11" id="KW-0456">Lyase</keyword>
<keyword evidence="1 11" id="KW-1003">Cell membrane</keyword>
<keyword evidence="7 11" id="KW-0594">Phospholipid biosynthesis</keyword>
<reference evidence="14" key="1">
    <citation type="submission" date="2017-10" db="EMBL/GenBank/DDBJ databases">
        <authorList>
            <person name="Gaisin V.A."/>
            <person name="Rysina M.S."/>
            <person name="Grouzdev D.S."/>
        </authorList>
    </citation>
    <scope>NUCLEOTIDE SEQUENCE [LARGE SCALE GENOMIC DNA]</scope>
    <source>
        <strain evidence="14">V1</strain>
    </source>
</reference>
<evidence type="ECO:0000256" key="1">
    <source>
        <dbReference type="ARBA" id="ARBA00022475"/>
    </source>
</evidence>
<comment type="catalytic activity">
    <reaction evidence="11">
        <text>a 1,2-diacyl-sn-glycero-3-phospho-L-serine + H(+) = a 1,2-diacyl-sn-glycero-3-phosphoethanolamine + CO2</text>
        <dbReference type="Rhea" id="RHEA:20828"/>
        <dbReference type="ChEBI" id="CHEBI:15378"/>
        <dbReference type="ChEBI" id="CHEBI:16526"/>
        <dbReference type="ChEBI" id="CHEBI:57262"/>
        <dbReference type="ChEBI" id="CHEBI:64612"/>
        <dbReference type="EC" id="4.1.1.65"/>
    </reaction>
</comment>
<evidence type="ECO:0000256" key="6">
    <source>
        <dbReference type="ARBA" id="ARBA00023145"/>
    </source>
</evidence>
<keyword evidence="14" id="KW-1185">Reference proteome</keyword>
<evidence type="ECO:0000256" key="5">
    <source>
        <dbReference type="ARBA" id="ARBA00023136"/>
    </source>
</evidence>
<gene>
    <name evidence="11" type="primary">psd</name>
    <name evidence="13" type="ORF">CR164_09360</name>
</gene>
<keyword evidence="10 11" id="KW-0670">Pyruvate</keyword>
<comment type="cofactor">
    <cofactor evidence="11">
        <name>pyruvate</name>
        <dbReference type="ChEBI" id="CHEBI:15361"/>
    </cofactor>
    <text evidence="11">Binds 1 pyruvoyl group covalently per subunit.</text>
</comment>
<sequence length="214" mass="23467">MPSRYGRSTIAKTFLICALLAAGGLLSSGVVKILLLAAASGFFLFTLYFFRDPSRIAPAEPNAILAPADGRVLLIKKVSHPFTGTDSTLVSIFMSLFNVHVNRIPFSGRIEHLCYHKGKFLMAFDHDSMNNNERMEIGLQNSGFPVFFTQVAGFVARRIVCNLTIGEHVEAGNRFGMIKFGSRLDIILPDNARIVVSEGEKTLAGKTVIAMRNT</sequence>
<dbReference type="NCBIfam" id="NF003682">
    <property type="entry name" value="PRK05305.2-2"/>
    <property type="match status" value="1"/>
</dbReference>
<evidence type="ECO:0000256" key="9">
    <source>
        <dbReference type="ARBA" id="ARBA00023264"/>
    </source>
</evidence>
<dbReference type="HAMAP" id="MF_00664">
    <property type="entry name" value="PS_decarb_PSD_A"/>
    <property type="match status" value="1"/>
</dbReference>
<organism evidence="13 14">
    <name type="scientific">Prosthecochloris marina</name>
    <dbReference type="NCBI Taxonomy" id="2017681"/>
    <lineage>
        <taxon>Bacteria</taxon>
        <taxon>Pseudomonadati</taxon>
        <taxon>Chlorobiota</taxon>
        <taxon>Chlorobiia</taxon>
        <taxon>Chlorobiales</taxon>
        <taxon>Chlorobiaceae</taxon>
        <taxon>Prosthecochloris</taxon>
    </lineage>
</organism>
<feature type="chain" id="PRO_5023282445" description="Phosphatidylserine decarboxylase alpha chain" evidence="11">
    <location>
        <begin position="182"/>
        <end position="214"/>
    </location>
</feature>